<keyword evidence="1" id="KW-0812">Transmembrane</keyword>
<keyword evidence="1" id="KW-1133">Transmembrane helix</keyword>
<keyword evidence="3" id="KW-1185">Reference proteome</keyword>
<evidence type="ECO:0000313" key="2">
    <source>
        <dbReference type="EMBL" id="NEN05748.1"/>
    </source>
</evidence>
<evidence type="ECO:0000313" key="3">
    <source>
        <dbReference type="Proteomes" id="UP000474967"/>
    </source>
</evidence>
<dbReference type="Proteomes" id="UP000474967">
    <property type="component" value="Unassembled WGS sequence"/>
</dbReference>
<gene>
    <name evidence="2" type="ORF">G3T36_07665</name>
</gene>
<dbReference type="PROSITE" id="PS51318">
    <property type="entry name" value="TAT"/>
    <property type="match status" value="1"/>
</dbReference>
<protein>
    <submittedName>
        <fullName evidence="2">Uncharacterized protein</fullName>
    </submittedName>
</protein>
<dbReference type="InterPro" id="IPR006311">
    <property type="entry name" value="TAT_signal"/>
</dbReference>
<dbReference type="EMBL" id="JAAGWY010000001">
    <property type="protein sequence ID" value="NEN05748.1"/>
    <property type="molecule type" value="Genomic_DNA"/>
</dbReference>
<comment type="caution">
    <text evidence="2">The sequence shown here is derived from an EMBL/GenBank/DDBJ whole genome shotgun (WGS) entry which is preliminary data.</text>
</comment>
<sequence length="296" mass="31359">MPEDPSPAPPDQKRSRRRLLAWVIGLLGATATAVIVPILAQNANSLIAHVTTTGQPVTIHVELQPSVDDVSLPAGQHLSSADLATLSTMAPGDGASWLAAHKNGVITSTRTLALTLTGNRPEPVRITGISVDSSCRNPARGTIVRMQYGRGAGVASERMEIDAEALDPQAYAYDANSKKQPYFPNRTIVLDHGEEQEVVVDVNPRFDLTDDPAKVRVCDVRMSLRLLHQGTASTERVPGSVRVMGIEPFAADDSYAHVFLGTGICKTVVVAPRGWMQGAVATANLGCGRADNVAGG</sequence>
<reference evidence="2 3" key="1">
    <citation type="journal article" date="2014" name="J. Microbiol.">
        <title>Diaminobutyricibacter tongyongensis gen. nov., sp. nov. and Homoserinibacter gongjuensis gen. nov., sp. nov. belong to the family Microbacteriaceae.</title>
        <authorList>
            <person name="Kim S.J."/>
            <person name="Ahn J.H."/>
            <person name="Weon H.Y."/>
            <person name="Hamada M."/>
            <person name="Suzuki K."/>
            <person name="Kwon S.W."/>
        </authorList>
    </citation>
    <scope>NUCLEOTIDE SEQUENCE [LARGE SCALE GENOMIC DNA]</scope>
    <source>
        <strain evidence="2 3">NBRC 108724</strain>
    </source>
</reference>
<keyword evidence="1" id="KW-0472">Membrane</keyword>
<proteinExistence type="predicted"/>
<evidence type="ECO:0000256" key="1">
    <source>
        <dbReference type="SAM" id="Phobius"/>
    </source>
</evidence>
<feature type="transmembrane region" description="Helical" evidence="1">
    <location>
        <begin position="19"/>
        <end position="40"/>
    </location>
</feature>
<dbReference type="AlphaFoldDB" id="A0A6L9XXM2"/>
<name>A0A6L9XXM2_9MICO</name>
<organism evidence="2 3">
    <name type="scientific">Leifsonia tongyongensis</name>
    <dbReference type="NCBI Taxonomy" id="1268043"/>
    <lineage>
        <taxon>Bacteria</taxon>
        <taxon>Bacillati</taxon>
        <taxon>Actinomycetota</taxon>
        <taxon>Actinomycetes</taxon>
        <taxon>Micrococcales</taxon>
        <taxon>Microbacteriaceae</taxon>
        <taxon>Leifsonia</taxon>
    </lineage>
</organism>
<accession>A0A6L9XXM2</accession>
<dbReference type="RefSeq" id="WP_163288922.1">
    <property type="nucleotide sequence ID" value="NZ_JAAGWY010000001.1"/>
</dbReference>